<dbReference type="Proteomes" id="UP001433268">
    <property type="component" value="Unassembled WGS sequence"/>
</dbReference>
<proteinExistence type="predicted"/>
<comment type="caution">
    <text evidence="1">The sequence shown here is derived from an EMBL/GenBank/DDBJ whole genome shotgun (WGS) entry which is preliminary data.</text>
</comment>
<organism evidence="1 2">
    <name type="scientific">Apiospora hydei</name>
    <dbReference type="NCBI Taxonomy" id="1337664"/>
    <lineage>
        <taxon>Eukaryota</taxon>
        <taxon>Fungi</taxon>
        <taxon>Dikarya</taxon>
        <taxon>Ascomycota</taxon>
        <taxon>Pezizomycotina</taxon>
        <taxon>Sordariomycetes</taxon>
        <taxon>Xylariomycetidae</taxon>
        <taxon>Amphisphaeriales</taxon>
        <taxon>Apiosporaceae</taxon>
        <taxon>Apiospora</taxon>
    </lineage>
</organism>
<gene>
    <name evidence="1" type="ORF">PG997_007705</name>
</gene>
<protein>
    <submittedName>
        <fullName evidence="1">Uncharacterized protein</fullName>
    </submittedName>
</protein>
<dbReference type="EMBL" id="JAQQWN010000006">
    <property type="protein sequence ID" value="KAK8079887.1"/>
    <property type="molecule type" value="Genomic_DNA"/>
</dbReference>
<name>A0ABR1W8Z6_9PEZI</name>
<dbReference type="GeneID" id="92045080"/>
<reference evidence="1 2" key="1">
    <citation type="submission" date="2023-01" db="EMBL/GenBank/DDBJ databases">
        <title>Analysis of 21 Apiospora genomes using comparative genomics revels a genus with tremendous synthesis potential of carbohydrate active enzymes and secondary metabolites.</title>
        <authorList>
            <person name="Sorensen T."/>
        </authorList>
    </citation>
    <scope>NUCLEOTIDE SEQUENCE [LARGE SCALE GENOMIC DNA]</scope>
    <source>
        <strain evidence="1 2">CBS 114990</strain>
    </source>
</reference>
<keyword evidence="2" id="KW-1185">Reference proteome</keyword>
<evidence type="ECO:0000313" key="2">
    <source>
        <dbReference type="Proteomes" id="UP001433268"/>
    </source>
</evidence>
<accession>A0ABR1W8Z6</accession>
<sequence length="255" mass="28194">MRRGPEKHVRCDSWGNVIALVPISQRREGIVVVQKSEEGRSSASFFPWLASSTCIQFSCGCPQHQQQLPQHASYHTFFIETQWHLPDGYREIGWSNGPIFHIASRAMGMALILGDVIHQVSGTTGGFDGHDWHVLRSREAQKLRSWDPLLLPEALALSTSNFIPRSMADCIGEFRGWDQVDEFLAREGNVPEEGHRPPHSSAHANVYPIAVGHSSKHSLWGNRVATTADITASLRARPSLAVFGGNAASLRSTPQ</sequence>
<evidence type="ECO:0000313" key="1">
    <source>
        <dbReference type="EMBL" id="KAK8079887.1"/>
    </source>
</evidence>
<dbReference type="RefSeq" id="XP_066667362.1">
    <property type="nucleotide sequence ID" value="XM_066812020.1"/>
</dbReference>